<feature type="coiled-coil region" evidence="1">
    <location>
        <begin position="188"/>
        <end position="222"/>
    </location>
</feature>
<keyword evidence="4" id="KW-1185">Reference proteome</keyword>
<feature type="compositionally biased region" description="Polar residues" evidence="2">
    <location>
        <begin position="301"/>
        <end position="313"/>
    </location>
</feature>
<dbReference type="Proteomes" id="UP000789524">
    <property type="component" value="Unassembled WGS sequence"/>
</dbReference>
<feature type="region of interest" description="Disordered" evidence="2">
    <location>
        <begin position="301"/>
        <end position="434"/>
    </location>
</feature>
<feature type="region of interest" description="Disordered" evidence="2">
    <location>
        <begin position="1"/>
        <end position="70"/>
    </location>
</feature>
<protein>
    <submittedName>
        <fullName evidence="3">(African queen) hypothetical protein</fullName>
    </submittedName>
</protein>
<keyword evidence="1" id="KW-0175">Coiled coil</keyword>
<organism evidence="3 4">
    <name type="scientific">Danaus chrysippus</name>
    <name type="common">African queen</name>
    <dbReference type="NCBI Taxonomy" id="151541"/>
    <lineage>
        <taxon>Eukaryota</taxon>
        <taxon>Metazoa</taxon>
        <taxon>Ecdysozoa</taxon>
        <taxon>Arthropoda</taxon>
        <taxon>Hexapoda</taxon>
        <taxon>Insecta</taxon>
        <taxon>Pterygota</taxon>
        <taxon>Neoptera</taxon>
        <taxon>Endopterygota</taxon>
        <taxon>Lepidoptera</taxon>
        <taxon>Glossata</taxon>
        <taxon>Ditrysia</taxon>
        <taxon>Papilionoidea</taxon>
        <taxon>Nymphalidae</taxon>
        <taxon>Danainae</taxon>
        <taxon>Danaini</taxon>
        <taxon>Danaina</taxon>
        <taxon>Danaus</taxon>
        <taxon>Anosia</taxon>
    </lineage>
</organism>
<evidence type="ECO:0000313" key="4">
    <source>
        <dbReference type="Proteomes" id="UP000789524"/>
    </source>
</evidence>
<sequence>MERTGELLDSDSASSHMSVASVNSKRVRKRTRDCADSGSESVLSDSVMPPPKVGAKKGGRGRPATTGKYVGIGLSRREAAAAMKAAAAAEKLEEDERQIAALTKRVVEGRVTRLSQSSSAVSNIDVEAEDLPASDLNQRLSDAVAAIKRVSRVSKGLSGCSQKALKEATASILESAQVLLTRTTTEEIALLRAQNAKLVTQMAELRKEHDELKEEMKNFRREQLRKEVGLPSAVPLPQSQSQPLKQQSSQETELLRLIRQEMASFNARFSVLEGRILRPPIAADQHSRPATINVEETVAAQKSTVPTATSQKETAGPKSKKQLKKAAKLAKKADDTPISRAQTAESGACEPATRAEAEWTVVGAAQKSKAARQRAKKQAQKKQEAAKSQTSAHPPTKTTDKTKKATSSSQPVHQPVVTIHPERTREDTTTMDTQ</sequence>
<feature type="compositionally biased region" description="Low complexity" evidence="2">
    <location>
        <begin position="10"/>
        <end position="24"/>
    </location>
</feature>
<dbReference type="EMBL" id="CAKASE010000054">
    <property type="protein sequence ID" value="CAG9565598.1"/>
    <property type="molecule type" value="Genomic_DNA"/>
</dbReference>
<evidence type="ECO:0000313" key="3">
    <source>
        <dbReference type="EMBL" id="CAG9565598.1"/>
    </source>
</evidence>
<feature type="compositionally biased region" description="Basic residues" evidence="2">
    <location>
        <begin position="318"/>
        <end position="330"/>
    </location>
</feature>
<dbReference type="OrthoDB" id="6931886at2759"/>
<dbReference type="AlphaFoldDB" id="A0A8J2W120"/>
<gene>
    <name evidence="3" type="ORF">DCHRY22_LOCUS6402</name>
</gene>
<reference evidence="3" key="1">
    <citation type="submission" date="2021-09" db="EMBL/GenBank/DDBJ databases">
        <authorList>
            <person name="Martin H S."/>
        </authorList>
    </citation>
    <scope>NUCLEOTIDE SEQUENCE</scope>
</reference>
<accession>A0A8J2W120</accession>
<feature type="compositionally biased region" description="Basic residues" evidence="2">
    <location>
        <begin position="369"/>
        <end position="380"/>
    </location>
</feature>
<comment type="caution">
    <text evidence="3">The sequence shown here is derived from an EMBL/GenBank/DDBJ whole genome shotgun (WGS) entry which is preliminary data.</text>
</comment>
<evidence type="ECO:0000256" key="2">
    <source>
        <dbReference type="SAM" id="MobiDB-lite"/>
    </source>
</evidence>
<proteinExistence type="predicted"/>
<name>A0A8J2W120_9NEOP</name>
<evidence type="ECO:0000256" key="1">
    <source>
        <dbReference type="SAM" id="Coils"/>
    </source>
</evidence>